<feature type="transmembrane region" description="Helical" evidence="1">
    <location>
        <begin position="32"/>
        <end position="49"/>
    </location>
</feature>
<feature type="transmembrane region" description="Helical" evidence="1">
    <location>
        <begin position="170"/>
        <end position="193"/>
    </location>
</feature>
<dbReference type="EMBL" id="QFPP01000021">
    <property type="protein sequence ID" value="PZQ77397.1"/>
    <property type="molecule type" value="Genomic_DNA"/>
</dbReference>
<sequence>MSRAGKLFIAVLLVVVLEGALRKWVSGSLTLPLVLLRDLLAIYTVWYALRTGALNFRRLPAQLLLVWSGILILWGFVQLIINQFSPAILVIGLRFWLLYFWFGYAAAVSMTLEDYRRSLWVMLALLILMMPLVVLQQSSPPFAFINTQIDTDVRDIFVVVTGVVRPTGTFSFTLGFTTFLAMAVSAIFCYRLLSRRAGRARLMFVLAFIALLVGTILSGSRAAVLFYLGLLGVVLLGSLWFSRGVGKVYAAMGVVVTVAVMVGAAVLFSDALVATQERFENASQTEDLGDRIVAMLIGEPETYNQITWLGAGLGKGSNLASYFESGERSFMLAETESARILLEGGAIGVLFILLKLAVIVVGMWAAWRAALRIRSSAPLLVWLTLAVALTTWSTIGQLTVNAATGLLLAQALLALRYLPLAQPARSQPRPAVAPAATGWALERAT</sequence>
<proteinExistence type="predicted"/>
<comment type="caution">
    <text evidence="2">The sequence shown here is derived from an EMBL/GenBank/DDBJ whole genome shotgun (WGS) entry which is preliminary data.</text>
</comment>
<dbReference type="AlphaFoldDB" id="A0A2W5S3S7"/>
<feature type="transmembrane region" description="Helical" evidence="1">
    <location>
        <begin position="119"/>
        <end position="136"/>
    </location>
</feature>
<dbReference type="Proteomes" id="UP000249135">
    <property type="component" value="Unassembled WGS sequence"/>
</dbReference>
<feature type="transmembrane region" description="Helical" evidence="1">
    <location>
        <begin position="379"/>
        <end position="395"/>
    </location>
</feature>
<protein>
    <recommendedName>
        <fullName evidence="4">O-antigen ligase domain-containing protein</fullName>
    </recommendedName>
</protein>
<feature type="transmembrane region" description="Helical" evidence="1">
    <location>
        <begin position="224"/>
        <end position="241"/>
    </location>
</feature>
<evidence type="ECO:0008006" key="4">
    <source>
        <dbReference type="Google" id="ProtNLM"/>
    </source>
</evidence>
<accession>A0A2W5S3S7</accession>
<feature type="transmembrane region" description="Helical" evidence="1">
    <location>
        <begin position="87"/>
        <end position="107"/>
    </location>
</feature>
<keyword evidence="1" id="KW-1133">Transmembrane helix</keyword>
<reference evidence="2 3" key="1">
    <citation type="submission" date="2017-08" db="EMBL/GenBank/DDBJ databases">
        <title>Infants hospitalized years apart are colonized by the same room-sourced microbial strains.</title>
        <authorList>
            <person name="Brooks B."/>
            <person name="Olm M.R."/>
            <person name="Firek B.A."/>
            <person name="Baker R."/>
            <person name="Thomas B.C."/>
            <person name="Morowitz M.J."/>
            <person name="Banfield J.F."/>
        </authorList>
    </citation>
    <scope>NUCLEOTIDE SEQUENCE [LARGE SCALE GENOMIC DNA]</scope>
    <source>
        <strain evidence="2">S2_005_003_R2_41</strain>
    </source>
</reference>
<keyword evidence="1" id="KW-0812">Transmembrane</keyword>
<gene>
    <name evidence="2" type="ORF">DI563_03865</name>
</gene>
<feature type="transmembrane region" description="Helical" evidence="1">
    <location>
        <begin position="61"/>
        <end position="81"/>
    </location>
</feature>
<feature type="transmembrane region" description="Helical" evidence="1">
    <location>
        <begin position="248"/>
        <end position="268"/>
    </location>
</feature>
<feature type="transmembrane region" description="Helical" evidence="1">
    <location>
        <begin position="200"/>
        <end position="218"/>
    </location>
</feature>
<evidence type="ECO:0000256" key="1">
    <source>
        <dbReference type="SAM" id="Phobius"/>
    </source>
</evidence>
<name>A0A2W5S3S7_VARPD</name>
<keyword evidence="1" id="KW-0472">Membrane</keyword>
<organism evidence="2 3">
    <name type="scientific">Variovorax paradoxus</name>
    <dbReference type="NCBI Taxonomy" id="34073"/>
    <lineage>
        <taxon>Bacteria</taxon>
        <taxon>Pseudomonadati</taxon>
        <taxon>Pseudomonadota</taxon>
        <taxon>Betaproteobacteria</taxon>
        <taxon>Burkholderiales</taxon>
        <taxon>Comamonadaceae</taxon>
        <taxon>Variovorax</taxon>
    </lineage>
</organism>
<feature type="transmembrane region" description="Helical" evidence="1">
    <location>
        <begin position="346"/>
        <end position="367"/>
    </location>
</feature>
<evidence type="ECO:0000313" key="2">
    <source>
        <dbReference type="EMBL" id="PZQ77397.1"/>
    </source>
</evidence>
<evidence type="ECO:0000313" key="3">
    <source>
        <dbReference type="Proteomes" id="UP000249135"/>
    </source>
</evidence>